<dbReference type="RefSeq" id="WP_133576018.1">
    <property type="nucleotide sequence ID" value="NZ_SNYC01000004.1"/>
</dbReference>
<comment type="similarity">
    <text evidence="2">Belongs to the bacterial sugar transferase family.</text>
</comment>
<dbReference type="PANTHER" id="PTHR30576">
    <property type="entry name" value="COLANIC BIOSYNTHESIS UDP-GLUCOSE LIPID CARRIER TRANSFERASE"/>
    <property type="match status" value="1"/>
</dbReference>
<dbReference type="Pfam" id="PF02397">
    <property type="entry name" value="Bac_transf"/>
    <property type="match status" value="1"/>
</dbReference>
<evidence type="ECO:0000313" key="9">
    <source>
        <dbReference type="EMBL" id="TDQ09973.1"/>
    </source>
</evidence>
<organism evidence="9 10">
    <name type="scientific">Pedobacter metabolipauper</name>
    <dbReference type="NCBI Taxonomy" id="425513"/>
    <lineage>
        <taxon>Bacteria</taxon>
        <taxon>Pseudomonadati</taxon>
        <taxon>Bacteroidota</taxon>
        <taxon>Sphingobacteriia</taxon>
        <taxon>Sphingobacteriales</taxon>
        <taxon>Sphingobacteriaceae</taxon>
        <taxon>Pedobacter</taxon>
    </lineage>
</organism>
<feature type="transmembrane region" description="Helical" evidence="7">
    <location>
        <begin position="43"/>
        <end position="63"/>
    </location>
</feature>
<accession>A0A4R6SXP7</accession>
<proteinExistence type="inferred from homology"/>
<dbReference type="GO" id="GO:0016780">
    <property type="term" value="F:phosphotransferase activity, for other substituted phosphate groups"/>
    <property type="evidence" value="ECO:0007669"/>
    <property type="project" value="TreeGrafter"/>
</dbReference>
<feature type="transmembrane region" description="Helical" evidence="7">
    <location>
        <begin position="12"/>
        <end position="31"/>
    </location>
</feature>
<dbReference type="InterPro" id="IPR003362">
    <property type="entry name" value="Bact_transf"/>
</dbReference>
<dbReference type="AlphaFoldDB" id="A0A4R6SXP7"/>
<evidence type="ECO:0000256" key="3">
    <source>
        <dbReference type="ARBA" id="ARBA00022679"/>
    </source>
</evidence>
<dbReference type="EMBL" id="SNYC01000004">
    <property type="protein sequence ID" value="TDQ09973.1"/>
    <property type="molecule type" value="Genomic_DNA"/>
</dbReference>
<keyword evidence="3 9" id="KW-0808">Transferase</keyword>
<protein>
    <submittedName>
        <fullName evidence="9">Putative colanic acid biosynthesis UDP-glucose lipid carrier transferase</fullName>
    </submittedName>
</protein>
<evidence type="ECO:0000256" key="5">
    <source>
        <dbReference type="ARBA" id="ARBA00022989"/>
    </source>
</evidence>
<reference evidence="9 10" key="1">
    <citation type="submission" date="2019-03" db="EMBL/GenBank/DDBJ databases">
        <title>Genomic Encyclopedia of Archaeal and Bacterial Type Strains, Phase II (KMG-II): from individual species to whole genera.</title>
        <authorList>
            <person name="Goeker M."/>
        </authorList>
    </citation>
    <scope>NUCLEOTIDE SEQUENCE [LARGE SCALE GENOMIC DNA]</scope>
    <source>
        <strain evidence="9 10">DSM 19035</strain>
    </source>
</reference>
<evidence type="ECO:0000256" key="6">
    <source>
        <dbReference type="ARBA" id="ARBA00023136"/>
    </source>
</evidence>
<feature type="transmembrane region" description="Helical" evidence="7">
    <location>
        <begin position="75"/>
        <end position="95"/>
    </location>
</feature>
<evidence type="ECO:0000259" key="8">
    <source>
        <dbReference type="Pfam" id="PF02397"/>
    </source>
</evidence>
<dbReference type="PANTHER" id="PTHR30576:SF20">
    <property type="entry name" value="QUINOVOSAMINEPHOSPHOTRANSFERAE-RELATED"/>
    <property type="match status" value="1"/>
</dbReference>
<keyword evidence="6 7" id="KW-0472">Membrane</keyword>
<dbReference type="InterPro" id="IPR017475">
    <property type="entry name" value="EPS_sugar_tfrase"/>
</dbReference>
<feature type="transmembrane region" description="Helical" evidence="7">
    <location>
        <begin position="107"/>
        <end position="131"/>
    </location>
</feature>
<comment type="subcellular location">
    <subcellularLocation>
        <location evidence="1">Membrane</location>
        <topology evidence="1">Multi-pass membrane protein</topology>
    </subcellularLocation>
</comment>
<feature type="transmembrane region" description="Helical" evidence="7">
    <location>
        <begin position="266"/>
        <end position="286"/>
    </location>
</feature>
<evidence type="ECO:0000256" key="7">
    <source>
        <dbReference type="SAM" id="Phobius"/>
    </source>
</evidence>
<name>A0A4R6SXP7_9SPHI</name>
<evidence type="ECO:0000313" key="10">
    <source>
        <dbReference type="Proteomes" id="UP000295620"/>
    </source>
</evidence>
<keyword evidence="5 7" id="KW-1133">Transmembrane helix</keyword>
<dbReference type="NCBIfam" id="TIGR03025">
    <property type="entry name" value="EPS_sugtrans"/>
    <property type="match status" value="1"/>
</dbReference>
<evidence type="ECO:0000256" key="4">
    <source>
        <dbReference type="ARBA" id="ARBA00022692"/>
    </source>
</evidence>
<evidence type="ECO:0000256" key="1">
    <source>
        <dbReference type="ARBA" id="ARBA00004141"/>
    </source>
</evidence>
<sequence length="448" mass="52074">MPHRYSKYLSLIVYISDLLLLNISILIPSIFHFDGEWINSTEYLLFLVSNVTWIGLSLLTKNYKIHRPLVLSNNINKYTMTITYYVALLFCFLYLSRSFEISREVLLSHLTLFFVLSVVQRSVIFFILDYIRKKGFNHRRVLIIGNKNIAQRLKLSFGRHPEYGYDICGFISEKGLKGYNAEQLMNMVKMRRIDELYVCNVDVFNASGDIQDFFHANRSVIKLVSDLQIDMNQAELVHYNDFPVFRLLPHTAQSLKIRLLKRGFDLGFSSVVMLCGMPVFLLISLVTKATSAGPVFYRQQRIGRNGKPFFIYKFRSMHVDAEKFGPQLSKDNDPRITTWGMIMRKTRLDELPQFYNVFLGHMSVVGPRPERQHFIEQILEKAPQYYKLLSIKPGITSIGQIKYGYAENVDQMVERMEFDLVYLGKLKLRTDVNVILDTVRVMVAGKGK</sequence>
<dbReference type="GO" id="GO:0016020">
    <property type="term" value="C:membrane"/>
    <property type="evidence" value="ECO:0007669"/>
    <property type="project" value="UniProtKB-SubCell"/>
</dbReference>
<dbReference type="OrthoDB" id="9808602at2"/>
<keyword evidence="4 7" id="KW-0812">Transmembrane</keyword>
<keyword evidence="10" id="KW-1185">Reference proteome</keyword>
<gene>
    <name evidence="9" type="ORF">ATK78_2132</name>
</gene>
<comment type="caution">
    <text evidence="9">The sequence shown here is derived from an EMBL/GenBank/DDBJ whole genome shotgun (WGS) entry which is preliminary data.</text>
</comment>
<dbReference type="Pfam" id="PF13727">
    <property type="entry name" value="CoA_binding_3"/>
    <property type="match status" value="1"/>
</dbReference>
<evidence type="ECO:0000256" key="2">
    <source>
        <dbReference type="ARBA" id="ARBA00006464"/>
    </source>
</evidence>
<feature type="domain" description="Bacterial sugar transferase" evidence="8">
    <location>
        <begin position="261"/>
        <end position="443"/>
    </location>
</feature>
<dbReference type="Proteomes" id="UP000295620">
    <property type="component" value="Unassembled WGS sequence"/>
</dbReference>